<evidence type="ECO:0000313" key="1">
    <source>
        <dbReference type="EMBL" id="KKN52563.1"/>
    </source>
</evidence>
<proteinExistence type="predicted"/>
<name>A0A0F9UG35_9ZZZZ</name>
<dbReference type="EMBL" id="LAZR01001013">
    <property type="protein sequence ID" value="KKN52563.1"/>
    <property type="molecule type" value="Genomic_DNA"/>
</dbReference>
<accession>A0A0F9UG35</accession>
<dbReference type="AlphaFoldDB" id="A0A0F9UG35"/>
<organism evidence="1">
    <name type="scientific">marine sediment metagenome</name>
    <dbReference type="NCBI Taxonomy" id="412755"/>
    <lineage>
        <taxon>unclassified sequences</taxon>
        <taxon>metagenomes</taxon>
        <taxon>ecological metagenomes</taxon>
    </lineage>
</organism>
<reference evidence="1" key="1">
    <citation type="journal article" date="2015" name="Nature">
        <title>Complex archaea that bridge the gap between prokaryotes and eukaryotes.</title>
        <authorList>
            <person name="Spang A."/>
            <person name="Saw J.H."/>
            <person name="Jorgensen S.L."/>
            <person name="Zaremba-Niedzwiedzka K."/>
            <person name="Martijn J."/>
            <person name="Lind A.E."/>
            <person name="van Eijk R."/>
            <person name="Schleper C."/>
            <person name="Guy L."/>
            <person name="Ettema T.J."/>
        </authorList>
    </citation>
    <scope>NUCLEOTIDE SEQUENCE</scope>
</reference>
<gene>
    <name evidence="1" type="ORF">LCGC14_0611150</name>
</gene>
<comment type="caution">
    <text evidence="1">The sequence shown here is derived from an EMBL/GenBank/DDBJ whole genome shotgun (WGS) entry which is preliminary data.</text>
</comment>
<sequence>MVVNLKDYEIRILKALLWEGVDNLRGTKDIGSLLEEKKKLLMKNMEVVHKKLEESEVIQDEG</sequence>
<protein>
    <submittedName>
        <fullName evidence="1">Uncharacterized protein</fullName>
    </submittedName>
</protein>